<protein>
    <recommendedName>
        <fullName evidence="5">ATPase involved in DNA repair</fullName>
    </recommendedName>
</protein>
<keyword evidence="2" id="KW-0812">Transmembrane</keyword>
<dbReference type="OrthoDB" id="1935355at2"/>
<sequence length="364" mass="41464">MAEPILDYDSFFEGAKSALLELDTLSTEEERLRAEGERVTKAIEAEKKAVEGRIAETTSKRLKEITSTYDAEIKKAEDIRKSLEAKKGKAKSKKVSERIADETKDLHDHIANTKSEIKSEIKKEKLPGFCGGRLYHTLYFPHKFFDFVKIVLAVLVIFLAMPMVIYKLIPNHRTIYLPFIYLAVIILIGGLYILIGNLTKARHRDSLLKIRALRDTIDNDFKRIKLITKEINNDSSEERYDLGDFDAEIEEAKVNVQSIKDKKTTALSEFENSTKKIIADEIADNSREKLESLNNELEVTKQSLGSIAARRSEINLDISDKYESYLGRDFLQPAKIEALQKLISDKEAANLSEAIDLYQKRQNG</sequence>
<keyword evidence="1" id="KW-0175">Coiled coil</keyword>
<comment type="caution">
    <text evidence="3">The sequence shown here is derived from an EMBL/GenBank/DDBJ whole genome shotgun (WGS) entry which is preliminary data.</text>
</comment>
<dbReference type="RefSeq" id="WP_128674399.1">
    <property type="nucleotide sequence ID" value="NZ_RRCO01000004.1"/>
</dbReference>
<reference evidence="3 4" key="1">
    <citation type="submission" date="2018-11" db="EMBL/GenBank/DDBJ databases">
        <title>Genome sequencing of Lachnoanaerobaculum sp. KCOM 2030 (= ChDC B114).</title>
        <authorList>
            <person name="Kook J.-K."/>
            <person name="Park S.-N."/>
            <person name="Lim Y.K."/>
        </authorList>
    </citation>
    <scope>NUCLEOTIDE SEQUENCE [LARGE SCALE GENOMIC DNA]</scope>
    <source>
        <strain evidence="3 4">KCOM 2030</strain>
    </source>
</reference>
<dbReference type="EMBL" id="RRCO01000004">
    <property type="protein sequence ID" value="RRJ25084.1"/>
    <property type="molecule type" value="Genomic_DNA"/>
</dbReference>
<keyword evidence="2" id="KW-1133">Transmembrane helix</keyword>
<feature type="transmembrane region" description="Helical" evidence="2">
    <location>
        <begin position="147"/>
        <end position="169"/>
    </location>
</feature>
<keyword evidence="2" id="KW-0472">Membrane</keyword>
<evidence type="ECO:0000256" key="1">
    <source>
        <dbReference type="SAM" id="Coils"/>
    </source>
</evidence>
<evidence type="ECO:0000313" key="4">
    <source>
        <dbReference type="Proteomes" id="UP000272490"/>
    </source>
</evidence>
<dbReference type="AlphaFoldDB" id="A0A3P3QV50"/>
<feature type="coiled-coil region" evidence="1">
    <location>
        <begin position="242"/>
        <end position="303"/>
    </location>
</feature>
<evidence type="ECO:0008006" key="5">
    <source>
        <dbReference type="Google" id="ProtNLM"/>
    </source>
</evidence>
<feature type="transmembrane region" description="Helical" evidence="2">
    <location>
        <begin position="175"/>
        <end position="195"/>
    </location>
</feature>
<proteinExistence type="predicted"/>
<keyword evidence="4" id="KW-1185">Reference proteome</keyword>
<evidence type="ECO:0000256" key="2">
    <source>
        <dbReference type="SAM" id="Phobius"/>
    </source>
</evidence>
<organism evidence="3 4">
    <name type="scientific">Lachnoanaerobaculum gingivalis</name>
    <dbReference type="NCBI Taxonomy" id="2490855"/>
    <lineage>
        <taxon>Bacteria</taxon>
        <taxon>Bacillati</taxon>
        <taxon>Bacillota</taxon>
        <taxon>Clostridia</taxon>
        <taxon>Lachnospirales</taxon>
        <taxon>Lachnospiraceae</taxon>
        <taxon>Lachnoanaerobaculum</taxon>
    </lineage>
</organism>
<evidence type="ECO:0000313" key="3">
    <source>
        <dbReference type="EMBL" id="RRJ25084.1"/>
    </source>
</evidence>
<dbReference type="Proteomes" id="UP000272490">
    <property type="component" value="Unassembled WGS sequence"/>
</dbReference>
<name>A0A3P3QV50_9FIRM</name>
<gene>
    <name evidence="3" type="ORF">EHV10_09230</name>
</gene>
<accession>A0A3P3QV50</accession>